<evidence type="ECO:0000313" key="3">
    <source>
        <dbReference type="EMBL" id="MBL0720249.1"/>
    </source>
</evidence>
<sequence length="525" mass="56509">MRSALFVDFDNVFTGLSRLGPSYAEAFARQPTRWLDWLVQTLARPPGAEGSSQRRILVRRCYLNPEPYKRFRIGFSRAGFEIVDCPPMTAAGKTSTDIHMVLDIIDVLQSATRYDEFIVFSADADFTPVLRKLRREDRRTTVFAAGATSASYDASADLIIDAEAFLREALGVQDGEPDLAASSLDSVMAQAEAVVWRVMDRAEQPVPLPALTKALAVQVPELPLSDWAGKGTFLALLKSLPLDPLRIDRELNAMVDPRRMLRAAPAGPGALAAAGPFTAPLPASPSATPPAAPRPPVGFSPLHPPLPAGEAAGHGPMLEQLSRLIVEEVAAAEAPIPAARLAQIARARLPGIEVHWLGHGSWKKLLDALSLPGVQIVWQALVGYALDPSRHSLPGLATEPAHPLRASVAPLLDAVGLPALKPAQYRAQLEGLAQALSLKPYSLGAVTQAMHEHCQRQQQPVSRDQCLRLLRTLVFHGFEPEAGPHGVEDLVALTCGVILSACAREGVKVEDSDRAALIGWMTEEG</sequence>
<dbReference type="AlphaFoldDB" id="A0A9X0XEM0"/>
<evidence type="ECO:0000256" key="1">
    <source>
        <dbReference type="SAM" id="MobiDB-lite"/>
    </source>
</evidence>
<organism evidence="3 4">
    <name type="scientific">Aquariibacter lacus</name>
    <dbReference type="NCBI Taxonomy" id="2801332"/>
    <lineage>
        <taxon>Bacteria</taxon>
        <taxon>Pseudomonadati</taxon>
        <taxon>Pseudomonadota</taxon>
        <taxon>Betaproteobacteria</taxon>
        <taxon>Burkholderiales</taxon>
        <taxon>Sphaerotilaceae</taxon>
        <taxon>Aquariibacter</taxon>
    </lineage>
</organism>
<dbReference type="InterPro" id="IPR021139">
    <property type="entry name" value="NYN"/>
</dbReference>
<dbReference type="Gene3D" id="3.40.50.1010">
    <property type="entry name" value="5'-nuclease"/>
    <property type="match status" value="1"/>
</dbReference>
<dbReference type="EMBL" id="JAERRA010000001">
    <property type="protein sequence ID" value="MBL0720249.1"/>
    <property type="molecule type" value="Genomic_DNA"/>
</dbReference>
<dbReference type="RefSeq" id="WP_201826160.1">
    <property type="nucleotide sequence ID" value="NZ_JAERRA010000001.1"/>
</dbReference>
<dbReference type="Proteomes" id="UP000643207">
    <property type="component" value="Unassembled WGS sequence"/>
</dbReference>
<comment type="caution">
    <text evidence="3">The sequence shown here is derived from an EMBL/GenBank/DDBJ whole genome shotgun (WGS) entry which is preliminary data.</text>
</comment>
<accession>A0A9X0XEM0</accession>
<dbReference type="PANTHER" id="PTHR35811:SF1">
    <property type="entry name" value="HTH OST-TYPE DOMAIN-CONTAINING PROTEIN"/>
    <property type="match status" value="1"/>
</dbReference>
<dbReference type="Pfam" id="PF01936">
    <property type="entry name" value="NYN"/>
    <property type="match status" value="1"/>
</dbReference>
<feature type="region of interest" description="Disordered" evidence="1">
    <location>
        <begin position="281"/>
        <end position="313"/>
    </location>
</feature>
<evidence type="ECO:0000259" key="2">
    <source>
        <dbReference type="Pfam" id="PF01936"/>
    </source>
</evidence>
<reference evidence="3 4" key="1">
    <citation type="submission" date="2021-01" db="EMBL/GenBank/DDBJ databases">
        <title>Piscinibacter sp. Jin2 Genome sequencing and assembly.</title>
        <authorList>
            <person name="Kim I."/>
        </authorList>
    </citation>
    <scope>NUCLEOTIDE SEQUENCE [LARGE SCALE GENOMIC DNA]</scope>
    <source>
        <strain evidence="3 4">Jin2</strain>
    </source>
</reference>
<dbReference type="PANTHER" id="PTHR35811">
    <property type="entry name" value="SLR1870 PROTEIN"/>
    <property type="match status" value="1"/>
</dbReference>
<gene>
    <name evidence="3" type="ORF">JI742_10140</name>
</gene>
<evidence type="ECO:0000313" key="4">
    <source>
        <dbReference type="Proteomes" id="UP000643207"/>
    </source>
</evidence>
<keyword evidence="4" id="KW-1185">Reference proteome</keyword>
<feature type="compositionally biased region" description="Pro residues" evidence="1">
    <location>
        <begin position="287"/>
        <end position="307"/>
    </location>
</feature>
<dbReference type="GO" id="GO:0004540">
    <property type="term" value="F:RNA nuclease activity"/>
    <property type="evidence" value="ECO:0007669"/>
    <property type="project" value="InterPro"/>
</dbReference>
<feature type="domain" description="NYN" evidence="2">
    <location>
        <begin position="2"/>
        <end position="160"/>
    </location>
</feature>
<proteinExistence type="predicted"/>
<name>A0A9X0XEM0_9BURK</name>
<protein>
    <submittedName>
        <fullName evidence="3">NYN domain-containing protein</fullName>
    </submittedName>
</protein>